<organism evidence="2 3">
    <name type="scientific">Crossiella cryophila</name>
    <dbReference type="NCBI Taxonomy" id="43355"/>
    <lineage>
        <taxon>Bacteria</taxon>
        <taxon>Bacillati</taxon>
        <taxon>Actinomycetota</taxon>
        <taxon>Actinomycetes</taxon>
        <taxon>Pseudonocardiales</taxon>
        <taxon>Pseudonocardiaceae</taxon>
        <taxon>Crossiella</taxon>
    </lineage>
</organism>
<keyword evidence="1" id="KW-1133">Transmembrane helix</keyword>
<sequence length="173" mass="18490">MYNVAKDRTFLGWYVLGSVVGVLLIAAAFQGLLHTGQGRTVLTGDELLDAGGTVLSTLGGVSIVLVLFAVSAGRTGPERSRALRKRGVLVAVGFVLFVGATVFVQMFFYEQMGREVRRSVLVDVPVLVPIGLLIAGLLALGLMGWAGARAHRRVQAARAANVQPSQYWLDVPR</sequence>
<name>A0A7W7C748_9PSEU</name>
<feature type="transmembrane region" description="Helical" evidence="1">
    <location>
        <begin position="12"/>
        <end position="33"/>
    </location>
</feature>
<feature type="transmembrane region" description="Helical" evidence="1">
    <location>
        <begin position="53"/>
        <end position="75"/>
    </location>
</feature>
<dbReference type="AlphaFoldDB" id="A0A7W7C748"/>
<feature type="transmembrane region" description="Helical" evidence="1">
    <location>
        <begin position="128"/>
        <end position="148"/>
    </location>
</feature>
<keyword evidence="1" id="KW-0812">Transmembrane</keyword>
<dbReference type="RefSeq" id="WP_185001637.1">
    <property type="nucleotide sequence ID" value="NZ_BAAAUI010000064.1"/>
</dbReference>
<keyword evidence="1" id="KW-0472">Membrane</keyword>
<dbReference type="EMBL" id="JACHMH010000001">
    <property type="protein sequence ID" value="MBB4675701.1"/>
    <property type="molecule type" value="Genomic_DNA"/>
</dbReference>
<dbReference type="Proteomes" id="UP000533598">
    <property type="component" value="Unassembled WGS sequence"/>
</dbReference>
<accession>A0A7W7C748</accession>
<feature type="transmembrane region" description="Helical" evidence="1">
    <location>
        <begin position="87"/>
        <end position="108"/>
    </location>
</feature>
<gene>
    <name evidence="2" type="ORF">HNR67_001819</name>
</gene>
<keyword evidence="2" id="KW-0830">Ubiquinone</keyword>
<comment type="caution">
    <text evidence="2">The sequence shown here is derived from an EMBL/GenBank/DDBJ whole genome shotgun (WGS) entry which is preliminary data.</text>
</comment>
<evidence type="ECO:0000313" key="3">
    <source>
        <dbReference type="Proteomes" id="UP000533598"/>
    </source>
</evidence>
<proteinExistence type="predicted"/>
<protein>
    <submittedName>
        <fullName evidence="2">NADH:ubiquinone oxidoreductase subunit 6 (Subunit J)</fullName>
    </submittedName>
</protein>
<keyword evidence="3" id="KW-1185">Reference proteome</keyword>
<evidence type="ECO:0000313" key="2">
    <source>
        <dbReference type="EMBL" id="MBB4675701.1"/>
    </source>
</evidence>
<evidence type="ECO:0000256" key="1">
    <source>
        <dbReference type="SAM" id="Phobius"/>
    </source>
</evidence>
<reference evidence="2 3" key="1">
    <citation type="submission" date="2020-08" db="EMBL/GenBank/DDBJ databases">
        <title>Sequencing the genomes of 1000 actinobacteria strains.</title>
        <authorList>
            <person name="Klenk H.-P."/>
        </authorList>
    </citation>
    <scope>NUCLEOTIDE SEQUENCE [LARGE SCALE GENOMIC DNA]</scope>
    <source>
        <strain evidence="2 3">DSM 44230</strain>
    </source>
</reference>